<gene>
    <name evidence="1" type="ORF">AWB78_01299</name>
</gene>
<proteinExistence type="predicted"/>
<comment type="caution">
    <text evidence="1">The sequence shown here is derived from an EMBL/GenBank/DDBJ whole genome shotgun (WGS) entry which is preliminary data.</text>
</comment>
<dbReference type="EMBL" id="FCOX02000004">
    <property type="protein sequence ID" value="SAK53168.1"/>
    <property type="molecule type" value="Genomic_DNA"/>
</dbReference>
<accession>A0A158A5V3</accession>
<sequence>MPCPVRPSASPAAYPESSAREVASVCSAAPSTDAACQAGFNATFARRPERPAIGTCVPCTRTRSAPMHTSARRTFRSRARASFRAIYLETAMPIKPENRTRYPANWKAIVAAVRERSGNCCEGSPKWPDCRAENGQPHPETGSKVVLTTAHLDHVPENCDLSNLRCWCQRCHLGYDAEHHARTARETRRARKAIGDLFAAS</sequence>
<name>A0A158A5V3_9BURK</name>
<organism evidence="1 2">
    <name type="scientific">Caballeronia calidae</name>
    <dbReference type="NCBI Taxonomy" id="1777139"/>
    <lineage>
        <taxon>Bacteria</taxon>
        <taxon>Pseudomonadati</taxon>
        <taxon>Pseudomonadota</taxon>
        <taxon>Betaproteobacteria</taxon>
        <taxon>Burkholderiales</taxon>
        <taxon>Burkholderiaceae</taxon>
        <taxon>Caballeronia</taxon>
    </lineage>
</organism>
<dbReference type="AlphaFoldDB" id="A0A158A5V3"/>
<reference evidence="1" key="1">
    <citation type="submission" date="2016-01" db="EMBL/GenBank/DDBJ databases">
        <authorList>
            <person name="Peeters C."/>
        </authorList>
    </citation>
    <scope>NUCLEOTIDE SEQUENCE</scope>
    <source>
        <strain evidence="1">LMG 29321</strain>
    </source>
</reference>
<keyword evidence="2" id="KW-1185">Reference proteome</keyword>
<protein>
    <submittedName>
        <fullName evidence="1">Uncharacterized protein</fullName>
    </submittedName>
</protein>
<evidence type="ECO:0000313" key="2">
    <source>
        <dbReference type="Proteomes" id="UP000071859"/>
    </source>
</evidence>
<dbReference type="Proteomes" id="UP000071859">
    <property type="component" value="Unassembled WGS sequence"/>
</dbReference>
<evidence type="ECO:0000313" key="1">
    <source>
        <dbReference type="EMBL" id="SAK53168.1"/>
    </source>
</evidence>